<evidence type="ECO:0000256" key="6">
    <source>
        <dbReference type="HAMAP-Rule" id="MF_00006"/>
    </source>
</evidence>
<protein>
    <recommendedName>
        <fullName evidence="2 6">Argininosuccinate lyase</fullName>
        <shortName evidence="6">ASAL</shortName>
        <ecNumber evidence="2 6">4.3.2.1</ecNumber>
    </recommendedName>
    <alternativeName>
        <fullName evidence="6">Arginosuccinase</fullName>
    </alternativeName>
</protein>
<accession>A0ABQ1GPK2</accession>
<dbReference type="Pfam" id="PF00206">
    <property type="entry name" value="Lyase_1"/>
    <property type="match status" value="1"/>
</dbReference>
<evidence type="ECO:0000256" key="2">
    <source>
        <dbReference type="ARBA" id="ARBA00012338"/>
    </source>
</evidence>
<feature type="domain" description="Argininosuccinate lyase C-terminal" evidence="8">
    <location>
        <begin position="372"/>
        <end position="409"/>
    </location>
</feature>
<reference evidence="10" key="1">
    <citation type="journal article" date="2019" name="Int. J. Syst. Evol. Microbiol.">
        <title>The Global Catalogue of Microorganisms (GCM) 10K type strain sequencing project: providing services to taxonomists for standard genome sequencing and annotation.</title>
        <authorList>
            <consortium name="The Broad Institute Genomics Platform"/>
            <consortium name="The Broad Institute Genome Sequencing Center for Infectious Disease"/>
            <person name="Wu L."/>
            <person name="Ma J."/>
        </authorList>
    </citation>
    <scope>NUCLEOTIDE SEQUENCE [LARGE SCALE GENOMIC DNA]</scope>
    <source>
        <strain evidence="10">CGMCC 1.12404</strain>
    </source>
</reference>
<dbReference type="CDD" id="cd01359">
    <property type="entry name" value="Argininosuccinate_lyase"/>
    <property type="match status" value="1"/>
</dbReference>
<dbReference type="InterPro" id="IPR008948">
    <property type="entry name" value="L-Aspartase-like"/>
</dbReference>
<dbReference type="PANTHER" id="PTHR43814">
    <property type="entry name" value="ARGININOSUCCINATE LYASE"/>
    <property type="match status" value="1"/>
</dbReference>
<dbReference type="Proteomes" id="UP000617979">
    <property type="component" value="Unassembled WGS sequence"/>
</dbReference>
<dbReference type="PANTHER" id="PTHR43814:SF1">
    <property type="entry name" value="ARGININOSUCCINATE LYASE"/>
    <property type="match status" value="1"/>
</dbReference>
<keyword evidence="6" id="KW-0963">Cytoplasm</keyword>
<dbReference type="Gene3D" id="1.10.40.30">
    <property type="entry name" value="Fumarase/aspartase (C-terminal domain)"/>
    <property type="match status" value="1"/>
</dbReference>
<dbReference type="EC" id="4.3.2.1" evidence="2 6"/>
<comment type="caution">
    <text evidence="9">The sequence shown here is derived from an EMBL/GenBank/DDBJ whole genome shotgun (WGS) entry which is preliminary data.</text>
</comment>
<dbReference type="Gene3D" id="1.20.200.10">
    <property type="entry name" value="Fumarase/aspartase (Central domain)"/>
    <property type="match status" value="1"/>
</dbReference>
<comment type="catalytic activity">
    <reaction evidence="6">
        <text>2-(N(omega)-L-arginino)succinate = fumarate + L-arginine</text>
        <dbReference type="Rhea" id="RHEA:24020"/>
        <dbReference type="ChEBI" id="CHEBI:29806"/>
        <dbReference type="ChEBI" id="CHEBI:32682"/>
        <dbReference type="ChEBI" id="CHEBI:57472"/>
        <dbReference type="EC" id="4.3.2.1"/>
    </reaction>
</comment>
<comment type="pathway">
    <text evidence="1 6">Amino-acid biosynthesis; L-arginine biosynthesis; L-arginine from L-ornithine and carbamoyl phosphate: step 3/3.</text>
</comment>
<sequence>MGKREEIRQRDGTVFPGGIYVDCLLKPVFKEQRDHLFQAQFQIHRAHVLMLYDQGILSKREAGEILRGVEILAGMDPSQLRYDPRYEDLFFMVEGLLAEEIGEETAGNMHIARSRNDMGVAMYRMVLREQLLKLIRRVQDLREALLEVGEEHLETVMPAYTHTQPAQPTTLGHYLLAIHDVTERDTRRLWSAYQTVNQSPLGAAALTTTGFNICRESVRAFLGFDELVENSYDAVAGADYLLETAAALTLLMTDAGRWIQDLLQFCTREFNVLRVADPYVQISSIMPQKRNPVSVEHSRSLASSAIADAQAVCTMIHNTPFGDVVDTEDDLQPHLYRAIDKSKRVLDLMIAVISTMEVNQEEMRRRAGEGLITITELADTLVRERGLSFRRAHRITSRVARRAFREKRDRIQPEWLQEAAEEITGQGITFPEGKLIQICDPFRFIMVRRCSGGPHPQEVRRMLKDRKRRLDADRREWSQRSEAIRSAGEHLRVRVRQLISQNR</sequence>
<dbReference type="PRINTS" id="PR00149">
    <property type="entry name" value="FUMRATELYASE"/>
</dbReference>
<evidence type="ECO:0000313" key="9">
    <source>
        <dbReference type="EMBL" id="GGA47941.1"/>
    </source>
</evidence>
<evidence type="ECO:0000256" key="5">
    <source>
        <dbReference type="ARBA" id="ARBA00023239"/>
    </source>
</evidence>
<dbReference type="GO" id="GO:0016829">
    <property type="term" value="F:lyase activity"/>
    <property type="evidence" value="ECO:0007669"/>
    <property type="project" value="UniProtKB-KW"/>
</dbReference>
<comment type="subcellular location">
    <subcellularLocation>
        <location evidence="6">Cytoplasm</location>
    </subcellularLocation>
</comment>
<dbReference type="InterPro" id="IPR022761">
    <property type="entry name" value="Fumarate_lyase_N"/>
</dbReference>
<dbReference type="RefSeq" id="WP_188432522.1">
    <property type="nucleotide sequence ID" value="NZ_BMEX01000006.1"/>
</dbReference>
<gene>
    <name evidence="6" type="primary">argH</name>
    <name evidence="9" type="ORF">GCM10007416_21380</name>
</gene>
<comment type="similarity">
    <text evidence="6">Belongs to the lyase 1 family. Argininosuccinate lyase subfamily.</text>
</comment>
<feature type="domain" description="Fumarate lyase N-terminal" evidence="7">
    <location>
        <begin position="79"/>
        <end position="303"/>
    </location>
</feature>
<keyword evidence="5 6" id="KW-0456">Lyase</keyword>
<dbReference type="InterPro" id="IPR029419">
    <property type="entry name" value="Arg_succ_lyase_C"/>
</dbReference>
<organism evidence="9 10">
    <name type="scientific">Kroppenstedtia guangzhouensis</name>
    <dbReference type="NCBI Taxonomy" id="1274356"/>
    <lineage>
        <taxon>Bacteria</taxon>
        <taxon>Bacillati</taxon>
        <taxon>Bacillota</taxon>
        <taxon>Bacilli</taxon>
        <taxon>Bacillales</taxon>
        <taxon>Thermoactinomycetaceae</taxon>
        <taxon>Kroppenstedtia</taxon>
    </lineage>
</organism>
<evidence type="ECO:0000259" key="8">
    <source>
        <dbReference type="Pfam" id="PF14698"/>
    </source>
</evidence>
<proteinExistence type="inferred from homology"/>
<dbReference type="PRINTS" id="PR00145">
    <property type="entry name" value="ARGSUCLYASE"/>
</dbReference>
<dbReference type="Pfam" id="PF14698">
    <property type="entry name" value="ASL_C2"/>
    <property type="match status" value="1"/>
</dbReference>
<evidence type="ECO:0000256" key="4">
    <source>
        <dbReference type="ARBA" id="ARBA00022605"/>
    </source>
</evidence>
<evidence type="ECO:0000259" key="7">
    <source>
        <dbReference type="Pfam" id="PF00206"/>
    </source>
</evidence>
<dbReference type="InterPro" id="IPR024083">
    <property type="entry name" value="Fumarase/histidase_N"/>
</dbReference>
<evidence type="ECO:0000313" key="10">
    <source>
        <dbReference type="Proteomes" id="UP000617979"/>
    </source>
</evidence>
<evidence type="ECO:0000256" key="3">
    <source>
        <dbReference type="ARBA" id="ARBA00022571"/>
    </source>
</evidence>
<dbReference type="SUPFAM" id="SSF48557">
    <property type="entry name" value="L-aspartase-like"/>
    <property type="match status" value="1"/>
</dbReference>
<dbReference type="NCBIfam" id="TIGR00838">
    <property type="entry name" value="argH"/>
    <property type="match status" value="1"/>
</dbReference>
<dbReference type="InterPro" id="IPR009049">
    <property type="entry name" value="Argininosuccinate_lyase"/>
</dbReference>
<keyword evidence="3 6" id="KW-0055">Arginine biosynthesis</keyword>
<keyword evidence="4 6" id="KW-0028">Amino-acid biosynthesis</keyword>
<dbReference type="InterPro" id="IPR000362">
    <property type="entry name" value="Fumarate_lyase_fam"/>
</dbReference>
<dbReference type="Gene3D" id="1.10.275.10">
    <property type="entry name" value="Fumarase/aspartase (N-terminal domain)"/>
    <property type="match status" value="1"/>
</dbReference>
<dbReference type="EMBL" id="BMEX01000006">
    <property type="protein sequence ID" value="GGA47941.1"/>
    <property type="molecule type" value="Genomic_DNA"/>
</dbReference>
<keyword evidence="10" id="KW-1185">Reference proteome</keyword>
<dbReference type="HAMAP" id="MF_00006">
    <property type="entry name" value="Arg_succ_lyase"/>
    <property type="match status" value="1"/>
</dbReference>
<name>A0ABQ1GPK2_9BACL</name>
<evidence type="ECO:0000256" key="1">
    <source>
        <dbReference type="ARBA" id="ARBA00004941"/>
    </source>
</evidence>